<dbReference type="Proteomes" id="UP001519295">
    <property type="component" value="Unassembled WGS sequence"/>
</dbReference>
<evidence type="ECO:0000313" key="1">
    <source>
        <dbReference type="EMBL" id="MBP2369439.1"/>
    </source>
</evidence>
<gene>
    <name evidence="1" type="ORF">JOF36_005135</name>
</gene>
<sequence>MTVGGVLRRAGLRGAQFQWLSAGSVGLSIGLWLRAKTVDQDERGNAERRALFVGLWPSLLWVIGESVRREERGGRS</sequence>
<dbReference type="EMBL" id="JAGINU010000001">
    <property type="protein sequence ID" value="MBP2369439.1"/>
    <property type="molecule type" value="Genomic_DNA"/>
</dbReference>
<reference evidence="1 2" key="1">
    <citation type="submission" date="2021-03" db="EMBL/GenBank/DDBJ databases">
        <title>Sequencing the genomes of 1000 actinobacteria strains.</title>
        <authorList>
            <person name="Klenk H.-P."/>
        </authorList>
    </citation>
    <scope>NUCLEOTIDE SEQUENCE [LARGE SCALE GENOMIC DNA]</scope>
    <source>
        <strain evidence="1 2">DSM 45256</strain>
    </source>
</reference>
<name>A0ABS4VZV3_9PSEU</name>
<evidence type="ECO:0000313" key="2">
    <source>
        <dbReference type="Proteomes" id="UP001519295"/>
    </source>
</evidence>
<proteinExistence type="predicted"/>
<keyword evidence="2" id="KW-1185">Reference proteome</keyword>
<dbReference type="RefSeq" id="WP_210031474.1">
    <property type="nucleotide sequence ID" value="NZ_JAGINU010000001.1"/>
</dbReference>
<comment type="caution">
    <text evidence="1">The sequence shown here is derived from an EMBL/GenBank/DDBJ whole genome shotgun (WGS) entry which is preliminary data.</text>
</comment>
<accession>A0ABS4VZV3</accession>
<protein>
    <submittedName>
        <fullName evidence="1">Uncharacterized protein</fullName>
    </submittedName>
</protein>
<organism evidence="1 2">
    <name type="scientific">Pseudonocardia parietis</name>
    <dbReference type="NCBI Taxonomy" id="570936"/>
    <lineage>
        <taxon>Bacteria</taxon>
        <taxon>Bacillati</taxon>
        <taxon>Actinomycetota</taxon>
        <taxon>Actinomycetes</taxon>
        <taxon>Pseudonocardiales</taxon>
        <taxon>Pseudonocardiaceae</taxon>
        <taxon>Pseudonocardia</taxon>
    </lineage>
</organism>